<dbReference type="EMBL" id="HBIH01035395">
    <property type="protein sequence ID" value="CAE0333464.1"/>
    <property type="molecule type" value="Transcribed_RNA"/>
</dbReference>
<proteinExistence type="predicted"/>
<accession>A0A7S3N2A4</accession>
<evidence type="ECO:0000313" key="2">
    <source>
        <dbReference type="EMBL" id="CAE0333464.1"/>
    </source>
</evidence>
<name>A0A7S3N2A4_9SPIT</name>
<feature type="region of interest" description="Disordered" evidence="1">
    <location>
        <begin position="37"/>
        <end position="59"/>
    </location>
</feature>
<reference evidence="2" key="1">
    <citation type="submission" date="2021-01" db="EMBL/GenBank/DDBJ databases">
        <authorList>
            <person name="Corre E."/>
            <person name="Pelletier E."/>
            <person name="Niang G."/>
            <person name="Scheremetjew M."/>
            <person name="Finn R."/>
            <person name="Kale V."/>
            <person name="Holt S."/>
            <person name="Cochrane G."/>
            <person name="Meng A."/>
            <person name="Brown T."/>
            <person name="Cohen L."/>
        </authorList>
    </citation>
    <scope>NUCLEOTIDE SEQUENCE</scope>
    <source>
        <strain evidence="2">S3</strain>
    </source>
</reference>
<sequence>MRSKENRGDRSSVHIGTAFVDLRVVDLTVGLRGHQEHRVAHGEAEHCGDEQASVEGHDDEHDVVRQEHDNEVDDHDEETGAQALGVGLAGLPILNSLLHVLLEFLGNLVPLIVEHFDQEADQEGTNQGQRVSAPRLGGPFLKDEVDLGGLVEVHVHLHHHHVLGSHAHEVTFARNH</sequence>
<dbReference type="AlphaFoldDB" id="A0A7S3N2A4"/>
<organism evidence="2">
    <name type="scientific">Strombidium inclinatum</name>
    <dbReference type="NCBI Taxonomy" id="197538"/>
    <lineage>
        <taxon>Eukaryota</taxon>
        <taxon>Sar</taxon>
        <taxon>Alveolata</taxon>
        <taxon>Ciliophora</taxon>
        <taxon>Intramacronucleata</taxon>
        <taxon>Spirotrichea</taxon>
        <taxon>Oligotrichia</taxon>
        <taxon>Strombidiidae</taxon>
        <taxon>Strombidium</taxon>
    </lineage>
</organism>
<evidence type="ECO:0000256" key="1">
    <source>
        <dbReference type="SAM" id="MobiDB-lite"/>
    </source>
</evidence>
<protein>
    <submittedName>
        <fullName evidence="2">Uncharacterized protein</fullName>
    </submittedName>
</protein>
<gene>
    <name evidence="2" type="ORF">SINC0208_LOCUS14102</name>
</gene>